<comment type="similarity">
    <text evidence="2">Belongs to the polysaccharide synthase family.</text>
</comment>
<feature type="transmembrane region" description="Helical" evidence="7">
    <location>
        <begin position="256"/>
        <end position="276"/>
    </location>
</feature>
<sequence length="481" mass="53271">MYEENIKNKVLSGLFWKVMENGGTQGIQFLVSILLARLLTPAESGEVMLIMIFITIGNVFVQSGFNTSLIQKQKVDEEDYSSAFYISAGIAAALYLILFFSAPAIASFYGQPLFRPVLRTLAVTLFFGAVTSVQSAAIARTMEFRKLCIASIFAALGSGVIGVTMAFLGYGVWALAMQQFFYSFFLMAVLSVLVKWRPRLLFSVEKARELFSYGWKILCSGLIDTVFTNVYGLVIGKVYNSAMMGQYSRGNQFPSLIANNLGAAIQSVMLPAFSAFQDDRERVKGMVRRSIVTSSYLVFPMMAGLMAVAEPMVKLLLTDQYLPCVPMLRLLCIAYATWPLHVANLQAINALGRSEIFLKLEIIKKAVSVVALIISIPLGIYTMVALRAVTDFICTFINAHPNKKLLNYSFYEQWKDVMPSLIISAVMGLFVYGVQYLIEGTLLTLVVQILVGVVVYAGLSWLFRLEAFLYLCKTAGIGKES</sequence>
<feature type="transmembrane region" description="Helical" evidence="7">
    <location>
        <begin position="327"/>
        <end position="345"/>
    </location>
</feature>
<organism evidence="8 9">
    <name type="scientific">Lacrimispora xylanolytica</name>
    <dbReference type="NCBI Taxonomy" id="29375"/>
    <lineage>
        <taxon>Bacteria</taxon>
        <taxon>Bacillati</taxon>
        <taxon>Bacillota</taxon>
        <taxon>Clostridia</taxon>
        <taxon>Lachnospirales</taxon>
        <taxon>Lachnospiraceae</taxon>
        <taxon>Lacrimispora</taxon>
    </lineage>
</organism>
<evidence type="ECO:0000256" key="6">
    <source>
        <dbReference type="ARBA" id="ARBA00023136"/>
    </source>
</evidence>
<keyword evidence="5 7" id="KW-1133">Transmembrane helix</keyword>
<keyword evidence="4 7" id="KW-0812">Transmembrane</keyword>
<evidence type="ECO:0000256" key="5">
    <source>
        <dbReference type="ARBA" id="ARBA00022989"/>
    </source>
</evidence>
<evidence type="ECO:0000256" key="7">
    <source>
        <dbReference type="SAM" id="Phobius"/>
    </source>
</evidence>
<evidence type="ECO:0000313" key="8">
    <source>
        <dbReference type="EMBL" id="WAJ24513.1"/>
    </source>
</evidence>
<feature type="transmembrane region" description="Helical" evidence="7">
    <location>
        <begin position="417"/>
        <end position="438"/>
    </location>
</feature>
<dbReference type="InterPro" id="IPR050833">
    <property type="entry name" value="Poly_Biosynth_Transport"/>
</dbReference>
<comment type="subcellular location">
    <subcellularLocation>
        <location evidence="1">Cell membrane</location>
        <topology evidence="1">Multi-pass membrane protein</topology>
    </subcellularLocation>
</comment>
<feature type="transmembrane region" description="Helical" evidence="7">
    <location>
        <begin position="82"/>
        <end position="105"/>
    </location>
</feature>
<dbReference type="PANTHER" id="PTHR30250:SF10">
    <property type="entry name" value="LIPOPOLYSACCHARIDE BIOSYNTHESIS PROTEIN WZXC"/>
    <property type="match status" value="1"/>
</dbReference>
<dbReference type="Pfam" id="PF13440">
    <property type="entry name" value="Polysacc_synt_3"/>
    <property type="match status" value="1"/>
</dbReference>
<feature type="transmembrane region" description="Helical" evidence="7">
    <location>
        <begin position="217"/>
        <end position="236"/>
    </location>
</feature>
<dbReference type="EMBL" id="CP113524">
    <property type="protein sequence ID" value="WAJ24513.1"/>
    <property type="molecule type" value="Genomic_DNA"/>
</dbReference>
<name>A0ABY7AFE5_9FIRM</name>
<keyword evidence="3" id="KW-1003">Cell membrane</keyword>
<dbReference type="RefSeq" id="WP_268115594.1">
    <property type="nucleotide sequence ID" value="NZ_CP113524.1"/>
</dbReference>
<evidence type="ECO:0000256" key="2">
    <source>
        <dbReference type="ARBA" id="ARBA00007430"/>
    </source>
</evidence>
<dbReference type="CDD" id="cd13127">
    <property type="entry name" value="MATE_tuaB_like"/>
    <property type="match status" value="1"/>
</dbReference>
<keyword evidence="9" id="KW-1185">Reference proteome</keyword>
<feature type="transmembrane region" description="Helical" evidence="7">
    <location>
        <begin position="47"/>
        <end position="70"/>
    </location>
</feature>
<dbReference type="PANTHER" id="PTHR30250">
    <property type="entry name" value="PST FAMILY PREDICTED COLANIC ACID TRANSPORTER"/>
    <property type="match status" value="1"/>
</dbReference>
<dbReference type="Proteomes" id="UP001163115">
    <property type="component" value="Chromosome"/>
</dbReference>
<feature type="transmembrane region" description="Helical" evidence="7">
    <location>
        <begin position="117"/>
        <end position="139"/>
    </location>
</feature>
<feature type="transmembrane region" description="Helical" evidence="7">
    <location>
        <begin position="296"/>
        <end position="315"/>
    </location>
</feature>
<evidence type="ECO:0000256" key="3">
    <source>
        <dbReference type="ARBA" id="ARBA00022475"/>
    </source>
</evidence>
<feature type="transmembrane region" description="Helical" evidence="7">
    <location>
        <begin position="151"/>
        <end position="173"/>
    </location>
</feature>
<reference evidence="8" key="1">
    <citation type="submission" date="2022-11" db="EMBL/GenBank/DDBJ databases">
        <title>Lacrimispora xylanolytica sy1, complete genome.</title>
        <authorList>
            <person name="Choi S."/>
        </authorList>
    </citation>
    <scope>NUCLEOTIDE SEQUENCE</scope>
    <source>
        <strain evidence="8">Sy1</strain>
    </source>
</reference>
<proteinExistence type="inferred from homology"/>
<evidence type="ECO:0000256" key="1">
    <source>
        <dbReference type="ARBA" id="ARBA00004651"/>
    </source>
</evidence>
<feature type="transmembrane region" description="Helical" evidence="7">
    <location>
        <begin position="179"/>
        <end position="196"/>
    </location>
</feature>
<keyword evidence="6 7" id="KW-0472">Membrane</keyword>
<evidence type="ECO:0000256" key="4">
    <source>
        <dbReference type="ARBA" id="ARBA00022692"/>
    </source>
</evidence>
<feature type="transmembrane region" description="Helical" evidence="7">
    <location>
        <begin position="445"/>
        <end position="463"/>
    </location>
</feature>
<evidence type="ECO:0000313" key="9">
    <source>
        <dbReference type="Proteomes" id="UP001163115"/>
    </source>
</evidence>
<accession>A0ABY7AFE5</accession>
<feature type="transmembrane region" description="Helical" evidence="7">
    <location>
        <begin position="366"/>
        <end position="386"/>
    </location>
</feature>
<protein>
    <submittedName>
        <fullName evidence="8">Lipopolysaccharide biosynthesis protein</fullName>
    </submittedName>
</protein>
<gene>
    <name evidence="8" type="ORF">OW255_03020</name>
</gene>